<evidence type="ECO:0000313" key="2">
    <source>
        <dbReference type="Proteomes" id="UP000658305"/>
    </source>
</evidence>
<accession>A0ABQ3FFS1</accession>
<dbReference type="RefSeq" id="WP_189381026.1">
    <property type="nucleotide sequence ID" value="NZ_BMYI01000005.1"/>
</dbReference>
<dbReference type="EMBL" id="BMYI01000005">
    <property type="protein sequence ID" value="GHC22474.1"/>
    <property type="molecule type" value="Genomic_DNA"/>
</dbReference>
<sequence>MARTLFEQVDGFDWSDDAYGLFRSLTSSNGRDELGAVVLVSAAVLLARQQPAQTTESDFELVRLGQEFTDLIREARDRLCDGRCRPALRVVGGRHA</sequence>
<comment type="caution">
    <text evidence="1">The sequence shown here is derived from an EMBL/GenBank/DDBJ whole genome shotgun (WGS) entry which is preliminary data.</text>
</comment>
<organism evidence="1 2">
    <name type="scientific">Gemmobacter nanjingensis</name>
    <dbReference type="NCBI Taxonomy" id="488454"/>
    <lineage>
        <taxon>Bacteria</taxon>
        <taxon>Pseudomonadati</taxon>
        <taxon>Pseudomonadota</taxon>
        <taxon>Alphaproteobacteria</taxon>
        <taxon>Rhodobacterales</taxon>
        <taxon>Paracoccaceae</taxon>
        <taxon>Gemmobacter</taxon>
    </lineage>
</organism>
<name>A0ABQ3FFS1_9RHOB</name>
<evidence type="ECO:0000313" key="1">
    <source>
        <dbReference type="EMBL" id="GHC22474.1"/>
    </source>
</evidence>
<reference evidence="2" key="1">
    <citation type="journal article" date="2019" name="Int. J. Syst. Evol. Microbiol.">
        <title>The Global Catalogue of Microorganisms (GCM) 10K type strain sequencing project: providing services to taxonomists for standard genome sequencing and annotation.</title>
        <authorList>
            <consortium name="The Broad Institute Genomics Platform"/>
            <consortium name="The Broad Institute Genome Sequencing Center for Infectious Disease"/>
            <person name="Wu L."/>
            <person name="Ma J."/>
        </authorList>
    </citation>
    <scope>NUCLEOTIDE SEQUENCE [LARGE SCALE GENOMIC DNA]</scope>
    <source>
        <strain evidence="2">KCTC 23298</strain>
    </source>
</reference>
<protein>
    <submittedName>
        <fullName evidence="1">Uncharacterized protein</fullName>
    </submittedName>
</protein>
<keyword evidence="2" id="KW-1185">Reference proteome</keyword>
<proteinExistence type="predicted"/>
<gene>
    <name evidence="1" type="ORF">GCM10007291_22430</name>
</gene>
<dbReference type="Proteomes" id="UP000658305">
    <property type="component" value="Unassembled WGS sequence"/>
</dbReference>